<dbReference type="GeneID" id="24111919"/>
<accession>R9PCB4</accession>
<gene>
    <name evidence="2" type="ORF">PHSY_006650</name>
</gene>
<dbReference type="AlphaFoldDB" id="R9PCB4"/>
<keyword evidence="2" id="KW-0012">Acyltransferase</keyword>
<dbReference type="RefSeq" id="XP_012192640.1">
    <property type="nucleotide sequence ID" value="XM_012337250.1"/>
</dbReference>
<protein>
    <submittedName>
        <fullName evidence="2">Acyltransferase</fullName>
    </submittedName>
</protein>
<proteinExistence type="predicted"/>
<evidence type="ECO:0000256" key="1">
    <source>
        <dbReference type="SAM" id="MobiDB-lite"/>
    </source>
</evidence>
<feature type="region of interest" description="Disordered" evidence="1">
    <location>
        <begin position="73"/>
        <end position="109"/>
    </location>
</feature>
<name>R9PCB4_PSEHS</name>
<evidence type="ECO:0000313" key="3">
    <source>
        <dbReference type="Proteomes" id="UP000014071"/>
    </source>
</evidence>
<sequence length="141" mass="15767">MEQAKRAEDWFEKRCTTNGRSMLVGLRHMLQLMEEAFSDEMHPRYRSGSTSTALRSRPPFSVWSLARGVAVKDRPVNDGEEADGPHAGCDGEVTKRRKEDPSRASGRGPTFRVEALGLGLCRKVRAANFPMASAELRWSSE</sequence>
<dbReference type="EMBL" id="DF238822">
    <property type="protein sequence ID" value="GAC99053.1"/>
    <property type="molecule type" value="Genomic_DNA"/>
</dbReference>
<keyword evidence="2" id="KW-0808">Transferase</keyword>
<dbReference type="GO" id="GO:0016746">
    <property type="term" value="F:acyltransferase activity"/>
    <property type="evidence" value="ECO:0007669"/>
    <property type="project" value="UniProtKB-KW"/>
</dbReference>
<feature type="compositionally biased region" description="Basic and acidic residues" evidence="1">
    <location>
        <begin position="92"/>
        <end position="102"/>
    </location>
</feature>
<dbReference type="Proteomes" id="UP000014071">
    <property type="component" value="Unassembled WGS sequence"/>
</dbReference>
<dbReference type="HOGENOM" id="CLU_1826132_0_0_1"/>
<organism evidence="2 3">
    <name type="scientific">Pseudozyma hubeiensis (strain SY62)</name>
    <name type="common">Yeast</name>
    <dbReference type="NCBI Taxonomy" id="1305764"/>
    <lineage>
        <taxon>Eukaryota</taxon>
        <taxon>Fungi</taxon>
        <taxon>Dikarya</taxon>
        <taxon>Basidiomycota</taxon>
        <taxon>Ustilaginomycotina</taxon>
        <taxon>Ustilaginomycetes</taxon>
        <taxon>Ustilaginales</taxon>
        <taxon>Ustilaginaceae</taxon>
        <taxon>Pseudozyma</taxon>
    </lineage>
</organism>
<reference evidence="3" key="1">
    <citation type="journal article" date="2013" name="Genome Announc.">
        <title>Draft genome sequence of the basidiomycetous yeast-like fungus Pseudozyma hubeiensis SY62, which produces an abundant amount of the biosurfactant mannosylerythritol lipids.</title>
        <authorList>
            <person name="Konishi M."/>
            <person name="Hatada Y."/>
            <person name="Horiuchi J."/>
        </authorList>
    </citation>
    <scope>NUCLEOTIDE SEQUENCE [LARGE SCALE GENOMIC DNA]</scope>
    <source>
        <strain evidence="3">SY62</strain>
    </source>
</reference>
<evidence type="ECO:0000313" key="2">
    <source>
        <dbReference type="EMBL" id="GAC99053.1"/>
    </source>
</evidence>
<keyword evidence="3" id="KW-1185">Reference proteome</keyword>